<dbReference type="PANTHER" id="PTHR43652:SF2">
    <property type="entry name" value="BASIC AMINO ACID ANTIPORTER YFCC-RELATED"/>
    <property type="match status" value="1"/>
</dbReference>
<evidence type="ECO:0000256" key="5">
    <source>
        <dbReference type="ARBA" id="ARBA00022989"/>
    </source>
</evidence>
<reference evidence="9 10" key="1">
    <citation type="submission" date="2017-06" db="EMBL/GenBank/DDBJ databases">
        <title>Whole Genome Sequences of Colwellia marinimaniae MTCD1.</title>
        <authorList>
            <person name="Kusumoto H."/>
            <person name="Inoue M."/>
            <person name="Tanikawa K."/>
            <person name="Maeji H."/>
            <person name="Cameron J.H."/>
            <person name="Bartlett D.H."/>
        </authorList>
    </citation>
    <scope>NUCLEOTIDE SEQUENCE [LARGE SCALE GENOMIC DNA]</scope>
    <source>
        <strain evidence="9 10">MTCD1</strain>
    </source>
</reference>
<evidence type="ECO:0000256" key="1">
    <source>
        <dbReference type="ARBA" id="ARBA00004141"/>
    </source>
</evidence>
<evidence type="ECO:0000256" key="3">
    <source>
        <dbReference type="ARBA" id="ARBA00022692"/>
    </source>
</evidence>
<keyword evidence="4" id="KW-0677">Repeat</keyword>
<accession>A0ABQ0MTR0</accession>
<feature type="transmembrane region" description="Helical" evidence="7">
    <location>
        <begin position="167"/>
        <end position="190"/>
    </location>
</feature>
<feature type="domain" description="RCK C-terminal" evidence="8">
    <location>
        <begin position="282"/>
        <end position="368"/>
    </location>
</feature>
<evidence type="ECO:0000256" key="2">
    <source>
        <dbReference type="ARBA" id="ARBA00022448"/>
    </source>
</evidence>
<dbReference type="InterPro" id="IPR051679">
    <property type="entry name" value="DASS-Related_Transporters"/>
</dbReference>
<comment type="caution">
    <text evidence="9">The sequence shown here is derived from an EMBL/GenBank/DDBJ whole genome shotgun (WGS) entry which is preliminary data.</text>
</comment>
<feature type="transmembrane region" description="Helical" evidence="7">
    <location>
        <begin position="130"/>
        <end position="155"/>
    </location>
</feature>
<protein>
    <submittedName>
        <fullName evidence="9">Potassium transporter TrkA</fullName>
    </submittedName>
</protein>
<feature type="transmembrane region" description="Helical" evidence="7">
    <location>
        <begin position="95"/>
        <end position="118"/>
    </location>
</feature>
<keyword evidence="6 7" id="KW-0472">Membrane</keyword>
<feature type="domain" description="RCK C-terminal" evidence="8">
    <location>
        <begin position="196"/>
        <end position="280"/>
    </location>
</feature>
<feature type="transmembrane region" description="Helical" evidence="7">
    <location>
        <begin position="28"/>
        <end position="45"/>
    </location>
</feature>
<keyword evidence="5 7" id="KW-1133">Transmembrane helix</keyword>
<feature type="transmembrane region" description="Helical" evidence="7">
    <location>
        <begin position="384"/>
        <end position="402"/>
    </location>
</feature>
<evidence type="ECO:0000256" key="6">
    <source>
        <dbReference type="ARBA" id="ARBA00023136"/>
    </source>
</evidence>
<evidence type="ECO:0000256" key="4">
    <source>
        <dbReference type="ARBA" id="ARBA00022737"/>
    </source>
</evidence>
<dbReference type="EMBL" id="BDQM01000008">
    <property type="protein sequence ID" value="GAW95748.1"/>
    <property type="molecule type" value="Genomic_DNA"/>
</dbReference>
<dbReference type="Pfam" id="PF03600">
    <property type="entry name" value="CitMHS"/>
    <property type="match status" value="1"/>
</dbReference>
<dbReference type="PANTHER" id="PTHR43652">
    <property type="entry name" value="BASIC AMINO ACID ANTIPORTER YFCC-RELATED"/>
    <property type="match status" value="1"/>
</dbReference>
<evidence type="ECO:0000313" key="9">
    <source>
        <dbReference type="EMBL" id="GAW95748.1"/>
    </source>
</evidence>
<dbReference type="Pfam" id="PF02080">
    <property type="entry name" value="TrkA_C"/>
    <property type="match status" value="1"/>
</dbReference>
<dbReference type="InterPro" id="IPR006037">
    <property type="entry name" value="RCK_C"/>
</dbReference>
<feature type="transmembrane region" description="Helical" evidence="7">
    <location>
        <begin position="553"/>
        <end position="573"/>
    </location>
</feature>
<feature type="transmembrane region" description="Helical" evidence="7">
    <location>
        <begin position="514"/>
        <end position="533"/>
    </location>
</feature>
<feature type="transmembrane region" description="Helical" evidence="7">
    <location>
        <begin position="57"/>
        <end position="75"/>
    </location>
</feature>
<dbReference type="InterPro" id="IPR004680">
    <property type="entry name" value="Cit_transptr-like_dom"/>
</dbReference>
<name>A0ABQ0MTR0_9GAMM</name>
<evidence type="ECO:0000313" key="10">
    <source>
        <dbReference type="Proteomes" id="UP000197068"/>
    </source>
</evidence>
<keyword evidence="10" id="KW-1185">Reference proteome</keyword>
<comment type="subcellular location">
    <subcellularLocation>
        <location evidence="1">Membrane</location>
        <topology evidence="1">Multi-pass membrane protein</topology>
    </subcellularLocation>
</comment>
<feature type="transmembrane region" description="Helical" evidence="7">
    <location>
        <begin position="5"/>
        <end position="22"/>
    </location>
</feature>
<evidence type="ECO:0000259" key="8">
    <source>
        <dbReference type="PROSITE" id="PS51202"/>
    </source>
</evidence>
<sequence length="575" mass="62374">MSIQSYFVLGVFLSTIVGLIKYQQRPSLVFGITLLVLFATQMVSTEQVIKSISNQGLLTLILLMLCSIALEKTRLLRLVAVMVIKPSYKATWLRLFSFTVLSSALLNNTAVVSTMLAPIRNNPHHPASKLLIPLSYAAILGGTLTLVGTSTNLIINSLVLDAGLPSLGFFDFTLVGLCLVLVCGITLYLFSPLLPDKQIKKVTKESYFIEAKISSASNLVGKTVEQNGLRHLQSLFLVEIMRGDCLLSAIAPTEILQAHDKLIFSGDISKVSQLYLFDGLSIFAEKNGLSVNNLCEVVVRPESILTGKTLKSVGFRSLFDAAVVAIKRDGEKVSGKIGQLKIKPGDFLVLAVGEDFKSRRNIRKNFILLSDIELDSRLSGKKEWLAVVGFLTAIVLSAIGIISLFKAVLLLLGVLLLTGCFSTNELLRRFPIELWVIISSAIVLSYALQNTGVIDAFNLLISEHRDAFSPLVALIAIYVTTWLLTELVTNNAAAALVFPIAYGLATSIDANPTAFIMAVAFGASASFISPYGYQTNLMVFTAGQYKLNDFIKVGVPVSIAYSITAVTMIVVVFGL</sequence>
<dbReference type="Gene3D" id="3.30.70.1450">
    <property type="entry name" value="Regulator of K+ conductance, C-terminal domain"/>
    <property type="match status" value="2"/>
</dbReference>
<proteinExistence type="predicted"/>
<dbReference type="RefSeq" id="WP_057179547.1">
    <property type="nucleotide sequence ID" value="NZ_BDQM01000008.1"/>
</dbReference>
<dbReference type="Proteomes" id="UP000197068">
    <property type="component" value="Unassembled WGS sequence"/>
</dbReference>
<dbReference type="PROSITE" id="PS51202">
    <property type="entry name" value="RCK_C"/>
    <property type="match status" value="2"/>
</dbReference>
<gene>
    <name evidence="9" type="ORF">MTCD1_01351</name>
</gene>
<keyword evidence="3 7" id="KW-0812">Transmembrane</keyword>
<dbReference type="SUPFAM" id="SSF116726">
    <property type="entry name" value="TrkA C-terminal domain-like"/>
    <property type="match status" value="2"/>
</dbReference>
<dbReference type="InterPro" id="IPR036721">
    <property type="entry name" value="RCK_C_sf"/>
</dbReference>
<evidence type="ECO:0000256" key="7">
    <source>
        <dbReference type="SAM" id="Phobius"/>
    </source>
</evidence>
<feature type="transmembrane region" description="Helical" evidence="7">
    <location>
        <begin position="434"/>
        <end position="461"/>
    </location>
</feature>
<organism evidence="9 10">
    <name type="scientific">Colwellia marinimaniae</name>
    <dbReference type="NCBI Taxonomy" id="1513592"/>
    <lineage>
        <taxon>Bacteria</taxon>
        <taxon>Pseudomonadati</taxon>
        <taxon>Pseudomonadota</taxon>
        <taxon>Gammaproteobacteria</taxon>
        <taxon>Alteromonadales</taxon>
        <taxon>Colwelliaceae</taxon>
        <taxon>Colwellia</taxon>
    </lineage>
</organism>
<keyword evidence="2" id="KW-0813">Transport</keyword>
<feature type="transmembrane region" description="Helical" evidence="7">
    <location>
        <begin position="467"/>
        <end position="485"/>
    </location>
</feature>